<dbReference type="EMBL" id="JAUEDK010000005">
    <property type="protein sequence ID" value="MDN0074052.1"/>
    <property type="molecule type" value="Genomic_DNA"/>
</dbReference>
<gene>
    <name evidence="6" type="primary">rnfG</name>
    <name evidence="9" type="ORF">QU481_04010</name>
</gene>
<comment type="subunit">
    <text evidence="6">The complex is composed of six subunits: RnfA, RnfB, RnfC, RnfD, RnfE and RnfG.</text>
</comment>
<dbReference type="EC" id="7.-.-.-" evidence="6"/>
<keyword evidence="6" id="KW-1278">Translocase</keyword>
<dbReference type="PIRSF" id="PIRSF006091">
    <property type="entry name" value="E_trnsport_RnfG"/>
    <property type="match status" value="1"/>
</dbReference>
<reference evidence="9" key="1">
    <citation type="submission" date="2023-06" db="EMBL/GenBank/DDBJ databases">
        <authorList>
            <person name="Zhang S."/>
        </authorList>
    </citation>
    <scope>NUCLEOTIDE SEQUENCE</scope>
    <source>
        <strain evidence="9">SG2303</strain>
    </source>
</reference>
<keyword evidence="6 7" id="KW-0812">Transmembrane</keyword>
<dbReference type="RefSeq" id="WP_289828598.1">
    <property type="nucleotide sequence ID" value="NZ_JAUEDK010000005.1"/>
</dbReference>
<dbReference type="Proteomes" id="UP001168540">
    <property type="component" value="Unassembled WGS sequence"/>
</dbReference>
<dbReference type="PANTHER" id="PTHR36118">
    <property type="entry name" value="ION-TRANSLOCATING OXIDOREDUCTASE COMPLEX SUBUNIT G"/>
    <property type="match status" value="1"/>
</dbReference>
<comment type="caution">
    <text evidence="9">The sequence shown here is derived from an EMBL/GenBank/DDBJ whole genome shotgun (WGS) entry which is preliminary data.</text>
</comment>
<dbReference type="SMART" id="SM00900">
    <property type="entry name" value="FMN_bind"/>
    <property type="match status" value="1"/>
</dbReference>
<evidence type="ECO:0000256" key="4">
    <source>
        <dbReference type="ARBA" id="ARBA00022643"/>
    </source>
</evidence>
<accession>A0ABT7XJU0</accession>
<proteinExistence type="inferred from homology"/>
<dbReference type="InterPro" id="IPR007329">
    <property type="entry name" value="FMN-bd"/>
</dbReference>
<evidence type="ECO:0000313" key="10">
    <source>
        <dbReference type="Proteomes" id="UP001168540"/>
    </source>
</evidence>
<keyword evidence="6" id="KW-0997">Cell inner membrane</keyword>
<evidence type="ECO:0000256" key="6">
    <source>
        <dbReference type="HAMAP-Rule" id="MF_00479"/>
    </source>
</evidence>
<evidence type="ECO:0000256" key="1">
    <source>
        <dbReference type="ARBA" id="ARBA00022448"/>
    </source>
</evidence>
<feature type="transmembrane region" description="Helical" evidence="7">
    <location>
        <begin position="12"/>
        <end position="32"/>
    </location>
</feature>
<keyword evidence="4 6" id="KW-0288">FMN</keyword>
<keyword evidence="6 7" id="KW-0472">Membrane</keyword>
<keyword evidence="2 6" id="KW-0597">Phosphoprotein</keyword>
<sequence length="205" mass="21682">MNDALHQARRSALTLLVFSVVCTALLAGTHLLTEHTIRANENAVKQTLISQTLPTGSYDNDPVASAVALSPDDADMLGNAGLANVYIAKRAGIPVAFVFETQADNGYGDRIRLLVGINATGTVSGVRVIAHKETPGLGSYIDSGRSEWLSQYDGRAADAAGKVNKDGGDFDRMTGTTLSARAVSGAVDRVTAYYREHATRFAALQ</sequence>
<keyword evidence="10" id="KW-1185">Reference proteome</keyword>
<comment type="subcellular location">
    <subcellularLocation>
        <location evidence="6">Cell inner membrane</location>
        <topology evidence="6">Single-pass membrane protein</topology>
    </subcellularLocation>
</comment>
<keyword evidence="5 6" id="KW-0249">Electron transport</keyword>
<evidence type="ECO:0000259" key="8">
    <source>
        <dbReference type="SMART" id="SM00900"/>
    </source>
</evidence>
<feature type="domain" description="FMN-binding" evidence="8">
    <location>
        <begin position="106"/>
        <end position="194"/>
    </location>
</feature>
<keyword evidence="6" id="KW-1003">Cell membrane</keyword>
<comment type="function">
    <text evidence="6">Part of a membrane-bound complex that couples electron transfer with translocation of ions across the membrane.</text>
</comment>
<evidence type="ECO:0000256" key="7">
    <source>
        <dbReference type="SAM" id="Phobius"/>
    </source>
</evidence>
<dbReference type="PANTHER" id="PTHR36118:SF1">
    <property type="entry name" value="ION-TRANSLOCATING OXIDOREDUCTASE COMPLEX SUBUNIT G"/>
    <property type="match status" value="1"/>
</dbReference>
<comment type="similarity">
    <text evidence="6">Belongs to the RnfG family.</text>
</comment>
<evidence type="ECO:0000256" key="3">
    <source>
        <dbReference type="ARBA" id="ARBA00022630"/>
    </source>
</evidence>
<protein>
    <recommendedName>
        <fullName evidence="6">Ion-translocating oxidoreductase complex subunit G</fullName>
        <ecNumber evidence="6">7.-.-.-</ecNumber>
    </recommendedName>
    <alternativeName>
        <fullName evidence="6">Rnf electron transport complex subunit G</fullName>
    </alternativeName>
</protein>
<feature type="modified residue" description="FMN phosphoryl threonine" evidence="6">
    <location>
        <position position="177"/>
    </location>
</feature>
<comment type="cofactor">
    <cofactor evidence="6">
        <name>FMN</name>
        <dbReference type="ChEBI" id="CHEBI:58210"/>
    </cofactor>
</comment>
<name>A0ABT7XJU0_9NEIS</name>
<evidence type="ECO:0000256" key="2">
    <source>
        <dbReference type="ARBA" id="ARBA00022553"/>
    </source>
</evidence>
<dbReference type="InterPro" id="IPR010209">
    <property type="entry name" value="Ion_transpt_RnfG/RsxG"/>
</dbReference>
<evidence type="ECO:0000313" key="9">
    <source>
        <dbReference type="EMBL" id="MDN0074052.1"/>
    </source>
</evidence>
<keyword evidence="6 7" id="KW-1133">Transmembrane helix</keyword>
<dbReference type="HAMAP" id="MF_00479">
    <property type="entry name" value="RsxG_RnfG"/>
    <property type="match status" value="1"/>
</dbReference>
<keyword evidence="1 6" id="KW-0813">Transport</keyword>
<keyword evidence="3 6" id="KW-0285">Flavoprotein</keyword>
<dbReference type="Pfam" id="PF04205">
    <property type="entry name" value="FMN_bind"/>
    <property type="match status" value="1"/>
</dbReference>
<evidence type="ECO:0000256" key="5">
    <source>
        <dbReference type="ARBA" id="ARBA00022982"/>
    </source>
</evidence>
<dbReference type="NCBIfam" id="TIGR01947">
    <property type="entry name" value="rnfG"/>
    <property type="match status" value="1"/>
</dbReference>
<organism evidence="9 10">
    <name type="scientific">Crenobacter oryzisoli</name>
    <dbReference type="NCBI Taxonomy" id="3056844"/>
    <lineage>
        <taxon>Bacteria</taxon>
        <taxon>Pseudomonadati</taxon>
        <taxon>Pseudomonadota</taxon>
        <taxon>Betaproteobacteria</taxon>
        <taxon>Neisseriales</taxon>
        <taxon>Neisseriaceae</taxon>
        <taxon>Crenobacter</taxon>
    </lineage>
</organism>